<keyword evidence="1" id="KW-1133">Transmembrane helix</keyword>
<reference evidence="2" key="1">
    <citation type="submission" date="2018-02" db="EMBL/GenBank/DDBJ databases">
        <title>Rhizophora mucronata_Transcriptome.</title>
        <authorList>
            <person name="Meera S.P."/>
            <person name="Sreeshan A."/>
            <person name="Augustine A."/>
        </authorList>
    </citation>
    <scope>NUCLEOTIDE SEQUENCE</scope>
    <source>
        <tissue evidence="2">Leaf</tissue>
    </source>
</reference>
<name>A0A2P2NYX4_RHIMU</name>
<keyword evidence="1" id="KW-0472">Membrane</keyword>
<accession>A0A2P2NYX4</accession>
<dbReference type="PROSITE" id="PS51257">
    <property type="entry name" value="PROKAR_LIPOPROTEIN"/>
    <property type="match status" value="1"/>
</dbReference>
<organism evidence="2">
    <name type="scientific">Rhizophora mucronata</name>
    <name type="common">Asiatic mangrove</name>
    <dbReference type="NCBI Taxonomy" id="61149"/>
    <lineage>
        <taxon>Eukaryota</taxon>
        <taxon>Viridiplantae</taxon>
        <taxon>Streptophyta</taxon>
        <taxon>Embryophyta</taxon>
        <taxon>Tracheophyta</taxon>
        <taxon>Spermatophyta</taxon>
        <taxon>Magnoliopsida</taxon>
        <taxon>eudicotyledons</taxon>
        <taxon>Gunneridae</taxon>
        <taxon>Pentapetalae</taxon>
        <taxon>rosids</taxon>
        <taxon>fabids</taxon>
        <taxon>Malpighiales</taxon>
        <taxon>Rhizophoraceae</taxon>
        <taxon>Rhizophora</taxon>
    </lineage>
</organism>
<proteinExistence type="predicted"/>
<keyword evidence="1" id="KW-0812">Transmembrane</keyword>
<evidence type="ECO:0000313" key="2">
    <source>
        <dbReference type="EMBL" id="MBX47726.1"/>
    </source>
</evidence>
<evidence type="ECO:0000256" key="1">
    <source>
        <dbReference type="SAM" id="Phobius"/>
    </source>
</evidence>
<dbReference type="AlphaFoldDB" id="A0A2P2NYX4"/>
<dbReference type="EMBL" id="GGEC01067242">
    <property type="protein sequence ID" value="MBX47726.1"/>
    <property type="molecule type" value="Transcribed_RNA"/>
</dbReference>
<protein>
    <submittedName>
        <fullName evidence="2">Uncharacterized protein</fullName>
    </submittedName>
</protein>
<sequence length="49" mass="5510">MKSSNCCSASGLLSISCIHWKTKEILLFISTCLQMLLFFFSLIFSSLLC</sequence>
<feature type="transmembrane region" description="Helical" evidence="1">
    <location>
        <begin position="27"/>
        <end position="48"/>
    </location>
</feature>